<feature type="active site" evidence="18">
    <location>
        <position position="433"/>
    </location>
</feature>
<feature type="region of interest" description="Disordered" evidence="22">
    <location>
        <begin position="156"/>
        <end position="196"/>
    </location>
</feature>
<keyword evidence="13 20" id="KW-1015">Disulfide bond</keyword>
<evidence type="ECO:0000256" key="21">
    <source>
        <dbReference type="RuleBase" id="RU361193"/>
    </source>
</evidence>
<protein>
    <recommendedName>
        <fullName evidence="21">alpha-1,2-Mannosidase</fullName>
        <ecNumber evidence="21">3.2.1.-</ecNumber>
    </recommendedName>
</protein>
<reference evidence="24" key="1">
    <citation type="submission" date="2019-08" db="EMBL/GenBank/DDBJ databases">
        <title>The improved chromosome-level genome for the pearl oyster Pinctada fucata martensii using PacBio sequencing and Hi-C.</title>
        <authorList>
            <person name="Zheng Z."/>
        </authorList>
    </citation>
    <scope>NUCLEOTIDE SEQUENCE</scope>
    <source>
        <strain evidence="24">ZZ-2019</strain>
        <tissue evidence="24">Adductor muscle</tissue>
    </source>
</reference>
<feature type="active site" description="Proton donor" evidence="18">
    <location>
        <position position="541"/>
    </location>
</feature>
<evidence type="ECO:0000256" key="14">
    <source>
        <dbReference type="ARBA" id="ARBA00023295"/>
    </source>
</evidence>
<comment type="subcellular location">
    <subcellularLocation>
        <location evidence="2">Endoplasmic reticulum membrane</location>
        <topology evidence="2">Single-pass type II membrane protein</topology>
    </subcellularLocation>
</comment>
<proteinExistence type="inferred from homology"/>
<dbReference type="InterPro" id="IPR012341">
    <property type="entry name" value="6hp_glycosidase-like_sf"/>
</dbReference>
<dbReference type="InterPro" id="IPR001382">
    <property type="entry name" value="Glyco_hydro_47"/>
</dbReference>
<comment type="catalytic activity">
    <reaction evidence="15">
        <text>N(4)-(alpha-D-Man-(1-&gt;2)-alpha-D-Man-(1-&gt;2)-alpha-D-Man-(1-&gt;3)-[alpha-D-Man-(1-&gt;3)-[alpha-D-Man-(1-&gt;2)-alpha-D-Man-(1-&gt;6)]-alpha-D-Man-(1-&gt;6)]-beta-D-Man-(1-&gt;4)-beta-D-GlcNAc-(1-&gt;4)-beta-D-GlcNAc)-L-asparaginyl-[protein] (N-glucan mannose isomer 8A1,2,3B1,3) + 3 H2O = N(4)-(alpha-D-Man-(1-&gt;3)-[alpha-D-Man-(1-&gt;3)-[alpha-D-Man-(1-&gt;6)]-alpha-D-Man-(1-&gt;6)]-beta-D-Man-(1-&gt;4)-beta-D-GlcNAc-(1-&gt;4)-beta-D-GlcNAc)-L-asparaginyl-[protein] (N-glucan mannose isomer 5A1,2) + 3 beta-D-mannose</text>
        <dbReference type="Rhea" id="RHEA:56028"/>
        <dbReference type="Rhea" id="RHEA-COMP:14358"/>
        <dbReference type="Rhea" id="RHEA-COMP:14367"/>
        <dbReference type="ChEBI" id="CHEBI:15377"/>
        <dbReference type="ChEBI" id="CHEBI:28563"/>
        <dbReference type="ChEBI" id="CHEBI:59087"/>
        <dbReference type="ChEBI" id="CHEBI:60628"/>
        <dbReference type="EC" id="3.2.1.113"/>
    </reaction>
</comment>
<evidence type="ECO:0000313" key="25">
    <source>
        <dbReference type="Proteomes" id="UP001186944"/>
    </source>
</evidence>
<dbReference type="FunFam" id="1.50.10.10:FF:000010">
    <property type="entry name" value="alpha-1,2-Mannosidase"/>
    <property type="match status" value="1"/>
</dbReference>
<comment type="function">
    <text evidence="17">Involved in glycoprotein quality control targeting of misfolded glycoproteins for degradation. It primarily trims a single alpha-1,2-linked mannose residue from Man(9)GlcNAc(2) to produce Man(8)GlcNAc(2), but at high enzyme concentrations, as found in the ER quality control compartment (ERQC), it further trims the carbohydrates to Man(5-6)GlcNAc(2).</text>
</comment>
<evidence type="ECO:0000256" key="11">
    <source>
        <dbReference type="ARBA" id="ARBA00022989"/>
    </source>
</evidence>
<evidence type="ECO:0000256" key="7">
    <source>
        <dbReference type="ARBA" id="ARBA00022801"/>
    </source>
</evidence>
<comment type="caution">
    <text evidence="24">The sequence shown here is derived from an EMBL/GenBank/DDBJ whole genome shotgun (WGS) entry which is preliminary data.</text>
</comment>
<keyword evidence="25" id="KW-1185">Reference proteome</keyword>
<dbReference type="GO" id="GO:0004571">
    <property type="term" value="F:mannosyl-oligosaccharide 1,2-alpha-mannosidase activity"/>
    <property type="evidence" value="ECO:0007669"/>
    <property type="project" value="UniProtKB-EC"/>
</dbReference>
<comment type="catalytic activity">
    <reaction evidence="16">
        <text>N(4)-(alpha-D-Man-(1-&gt;2)-alpha-D-Man-(1-&gt;2)-alpha-D-Man-(1-&gt;3)-[alpha-D-Man-(1-&gt;2)-alpha-D-Man-(1-&gt;3)-[alpha-D-Man-(1-&gt;2)-alpha-D-Man-(1-&gt;6)]-alpha-D-Man-(1-&gt;6)]-beta-D-Man-(1-&gt;4)-beta-D-GlcNAc-(1-&gt;4)-beta-D-GlcNAc)-L-asparaginyl-[protein] (N-glucan mannose isomer 9A1,2,3B1,2,3) + 4 H2O = N(4)-(alpha-D-Man-(1-&gt;3)-[alpha-D-Man-(1-&gt;3)-[alpha-D-Man-(1-&gt;6)]-alpha-D-Man-(1-&gt;6)]-beta-D-Man-(1-&gt;4)-beta-D-GlcNAc-(1-&gt;4)-beta-D-GlcNAc)-L-asparaginyl-[protein] (N-glucan mannose isomer 5A1,2) + 4 beta-D-mannose</text>
        <dbReference type="Rhea" id="RHEA:56008"/>
        <dbReference type="Rhea" id="RHEA-COMP:14356"/>
        <dbReference type="Rhea" id="RHEA-COMP:14367"/>
        <dbReference type="ChEBI" id="CHEBI:15377"/>
        <dbReference type="ChEBI" id="CHEBI:28563"/>
        <dbReference type="ChEBI" id="CHEBI:59087"/>
        <dbReference type="ChEBI" id="CHEBI:139493"/>
        <dbReference type="EC" id="3.2.1.113"/>
    </reaction>
</comment>
<dbReference type="GO" id="GO:0005509">
    <property type="term" value="F:calcium ion binding"/>
    <property type="evidence" value="ECO:0007669"/>
    <property type="project" value="InterPro"/>
</dbReference>
<evidence type="ECO:0000256" key="3">
    <source>
        <dbReference type="ARBA" id="ARBA00004922"/>
    </source>
</evidence>
<dbReference type="Proteomes" id="UP001186944">
    <property type="component" value="Unassembled WGS sequence"/>
</dbReference>
<evidence type="ECO:0000256" key="6">
    <source>
        <dbReference type="ARBA" id="ARBA00022723"/>
    </source>
</evidence>
<evidence type="ECO:0000256" key="10">
    <source>
        <dbReference type="ARBA" id="ARBA00022968"/>
    </source>
</evidence>
<dbReference type="PANTHER" id="PTHR11742:SF55">
    <property type="entry name" value="ENDOPLASMIC RETICULUM MANNOSYL-OLIGOSACCHARIDE 1,2-ALPHA-MANNOSIDASE"/>
    <property type="match status" value="1"/>
</dbReference>
<evidence type="ECO:0000256" key="16">
    <source>
        <dbReference type="ARBA" id="ARBA00048605"/>
    </source>
</evidence>
<evidence type="ECO:0000256" key="9">
    <source>
        <dbReference type="ARBA" id="ARBA00022837"/>
    </source>
</evidence>
<dbReference type="InterPro" id="IPR036026">
    <property type="entry name" value="Seven-hairpin_glycosidases"/>
</dbReference>
<feature type="binding site" evidence="19">
    <location>
        <position position="657"/>
    </location>
    <ligand>
        <name>Ca(2+)</name>
        <dbReference type="ChEBI" id="CHEBI:29108"/>
    </ligand>
</feature>
<keyword evidence="8" id="KW-0256">Endoplasmic reticulum</keyword>
<evidence type="ECO:0000256" key="8">
    <source>
        <dbReference type="ARBA" id="ARBA00022824"/>
    </source>
</evidence>
<comment type="cofactor">
    <cofactor evidence="1 19">
        <name>Ca(2+)</name>
        <dbReference type="ChEBI" id="CHEBI:29108"/>
    </cofactor>
</comment>
<dbReference type="GO" id="GO:0005789">
    <property type="term" value="C:endoplasmic reticulum membrane"/>
    <property type="evidence" value="ECO:0007669"/>
    <property type="project" value="UniProtKB-SubCell"/>
</dbReference>
<name>A0AA88XL79_PINIB</name>
<evidence type="ECO:0000256" key="18">
    <source>
        <dbReference type="PIRSR" id="PIRSR601382-1"/>
    </source>
</evidence>
<dbReference type="AlphaFoldDB" id="A0AA88XL79"/>
<dbReference type="EMBL" id="VSWD01000011">
    <property type="protein sequence ID" value="KAK3087490.1"/>
    <property type="molecule type" value="Genomic_DNA"/>
</dbReference>
<dbReference type="PRINTS" id="PR00747">
    <property type="entry name" value="GLYHDRLASE47"/>
</dbReference>
<accession>A0AA88XL79</accession>
<evidence type="ECO:0000256" key="20">
    <source>
        <dbReference type="PIRSR" id="PIRSR601382-3"/>
    </source>
</evidence>
<dbReference type="GO" id="GO:0005975">
    <property type="term" value="P:carbohydrate metabolic process"/>
    <property type="evidence" value="ECO:0007669"/>
    <property type="project" value="InterPro"/>
</dbReference>
<evidence type="ECO:0000256" key="12">
    <source>
        <dbReference type="ARBA" id="ARBA00023136"/>
    </source>
</evidence>
<evidence type="ECO:0000256" key="15">
    <source>
        <dbReference type="ARBA" id="ARBA00047669"/>
    </source>
</evidence>
<evidence type="ECO:0000313" key="24">
    <source>
        <dbReference type="EMBL" id="KAK3087490.1"/>
    </source>
</evidence>
<keyword evidence="6 19" id="KW-0479">Metal-binding</keyword>
<keyword evidence="7 21" id="KW-0378">Hydrolase</keyword>
<feature type="transmembrane region" description="Helical" evidence="23">
    <location>
        <begin position="63"/>
        <end position="80"/>
    </location>
</feature>
<evidence type="ECO:0000256" key="1">
    <source>
        <dbReference type="ARBA" id="ARBA00001913"/>
    </source>
</evidence>
<gene>
    <name evidence="24" type="ORF">FSP39_006601</name>
</gene>
<dbReference type="GO" id="GO:0034976">
    <property type="term" value="P:response to endoplasmic reticulum stress"/>
    <property type="evidence" value="ECO:0007669"/>
    <property type="project" value="UniProtKB-ARBA"/>
</dbReference>
<evidence type="ECO:0000256" key="22">
    <source>
        <dbReference type="SAM" id="MobiDB-lite"/>
    </source>
</evidence>
<feature type="compositionally biased region" description="Basic and acidic residues" evidence="22">
    <location>
        <begin position="100"/>
        <end position="117"/>
    </location>
</feature>
<feature type="region of interest" description="Disordered" evidence="22">
    <location>
        <begin position="87"/>
        <end position="123"/>
    </location>
</feature>
<feature type="active site" evidence="18">
    <location>
        <position position="569"/>
    </location>
</feature>
<feature type="active site" description="Proton donor" evidence="18">
    <location>
        <position position="301"/>
    </location>
</feature>
<evidence type="ECO:0000256" key="17">
    <source>
        <dbReference type="ARBA" id="ARBA00053655"/>
    </source>
</evidence>
<evidence type="ECO:0000256" key="19">
    <source>
        <dbReference type="PIRSR" id="PIRSR601382-2"/>
    </source>
</evidence>
<keyword evidence="9 19" id="KW-0106">Calcium</keyword>
<evidence type="ECO:0000256" key="5">
    <source>
        <dbReference type="ARBA" id="ARBA00022692"/>
    </source>
</evidence>
<comment type="similarity">
    <text evidence="4 21">Belongs to the glycosyl hydrolase 47 family.</text>
</comment>
<keyword evidence="11 23" id="KW-1133">Transmembrane helix</keyword>
<evidence type="ECO:0000256" key="2">
    <source>
        <dbReference type="ARBA" id="ARBA00004648"/>
    </source>
</evidence>
<comment type="pathway">
    <text evidence="3">Protein modification; protein glycosylation.</text>
</comment>
<keyword evidence="12 23" id="KW-0472">Membrane</keyword>
<evidence type="ECO:0000256" key="4">
    <source>
        <dbReference type="ARBA" id="ARBA00007658"/>
    </source>
</evidence>
<dbReference type="GO" id="GO:0010498">
    <property type="term" value="P:proteasomal protein catabolic process"/>
    <property type="evidence" value="ECO:0007669"/>
    <property type="project" value="UniProtKB-ARBA"/>
</dbReference>
<dbReference type="Pfam" id="PF01532">
    <property type="entry name" value="Glyco_hydro_47"/>
    <property type="match status" value="1"/>
</dbReference>
<dbReference type="Gene3D" id="1.50.10.10">
    <property type="match status" value="1"/>
</dbReference>
<feature type="disulfide bond" evidence="20">
    <location>
        <begin position="498"/>
        <end position="527"/>
    </location>
</feature>
<dbReference type="InterPro" id="IPR050749">
    <property type="entry name" value="Glycosyl_Hydrolase_47"/>
</dbReference>
<dbReference type="EC" id="3.2.1.-" evidence="21"/>
<keyword evidence="10" id="KW-0735">Signal-anchor</keyword>
<keyword evidence="5 23" id="KW-0812">Transmembrane</keyword>
<sequence length="667" mass="76275">MAILLFKTNPYMPIPDRSRSAGARSRKARLRVLFQVETRFRQGLSDEGMGWYWKRLSSLQRSVTILFIFLIGISVVYFYPSSKEGTELSHNGKRGSHSGAIDKLDPAEQARMEEEKQKIRHARKQIDDIVKRVKVGTKKGPPVNLDKVANILPVEDNKDDKIEDDERFPHGNVDEDNGKDDNVDGQIVPPQKGDSDDFKVEQNGDKAYNFFDSDRPINERQKAVVDAFKHAWVGYKKHAWGHDEYHPISRTHSEWFGVGLTILDSLDTIIIMGLKEEYDDAREWVKEKLTFDKNQDVNLFEITIRALGGLLSAFHLSQDVLFKQKARDLGERLLPCFNSPSHVPFSDVNLKTGKAHAPRWGPDSSTSEVTTLQLEFKDLSRVTGEVKFEDAVTRVSNHVHNLPKKDGLVPIFINANTGNFRSSGTITLGARGDSYYEYLLKQWVQTGKTEDMYKEDFVQAVEGIKKHLLRESQPNKLVYVGELLGGRNFSPKMDHLLCFLPGTLALGYKNGLPSEHMDLATQLARTCYEMYNKMPTKLSPEIVYFNQAPTGKDDLIVKPLDSHNLLRPETVESLVYMYRYTKDKKYRDWGWQIFQAFMKYTKVEGGFSSINNVKSPGNPGFKDKLESFFLAETLKYLYLLFSDDPRLLPFDRYVFNSEAHPLPIYAS</sequence>
<keyword evidence="14 21" id="KW-0326">Glycosidase</keyword>
<dbReference type="SUPFAM" id="SSF48225">
    <property type="entry name" value="Seven-hairpin glycosidases"/>
    <property type="match status" value="1"/>
</dbReference>
<evidence type="ECO:0000256" key="23">
    <source>
        <dbReference type="SAM" id="Phobius"/>
    </source>
</evidence>
<evidence type="ECO:0000256" key="13">
    <source>
        <dbReference type="ARBA" id="ARBA00023157"/>
    </source>
</evidence>
<organism evidence="24 25">
    <name type="scientific">Pinctada imbricata</name>
    <name type="common">Atlantic pearl-oyster</name>
    <name type="synonym">Pinctada martensii</name>
    <dbReference type="NCBI Taxonomy" id="66713"/>
    <lineage>
        <taxon>Eukaryota</taxon>
        <taxon>Metazoa</taxon>
        <taxon>Spiralia</taxon>
        <taxon>Lophotrochozoa</taxon>
        <taxon>Mollusca</taxon>
        <taxon>Bivalvia</taxon>
        <taxon>Autobranchia</taxon>
        <taxon>Pteriomorphia</taxon>
        <taxon>Pterioida</taxon>
        <taxon>Pterioidea</taxon>
        <taxon>Pteriidae</taxon>
        <taxon>Pinctada</taxon>
    </lineage>
</organism>
<dbReference type="PANTHER" id="PTHR11742">
    <property type="entry name" value="MANNOSYL-OLIGOSACCHARIDE ALPHA-1,2-MANNOSIDASE-RELATED"/>
    <property type="match status" value="1"/>
</dbReference>